<dbReference type="InterPro" id="IPR023606">
    <property type="entry name" value="CoA-Trfase_III_dom_1_sf"/>
</dbReference>
<accession>A0A3N0XMU4</accession>
<dbReference type="PANTHER" id="PTHR48207:SF3">
    <property type="entry name" value="SUCCINATE--HYDROXYMETHYLGLUTARATE COA-TRANSFERASE"/>
    <property type="match status" value="1"/>
</dbReference>
<dbReference type="InterPro" id="IPR003673">
    <property type="entry name" value="CoA-Trfase_fam_III"/>
</dbReference>
<proteinExistence type="inferred from homology"/>
<protein>
    <submittedName>
        <fullName evidence="3">Succinate--hydroxymethylglutarate CoA-transferase</fullName>
    </submittedName>
</protein>
<evidence type="ECO:0000256" key="1">
    <source>
        <dbReference type="ARBA" id="ARBA00008383"/>
    </source>
</evidence>
<dbReference type="Pfam" id="PF02515">
    <property type="entry name" value="CoA_transf_3"/>
    <property type="match status" value="1"/>
</dbReference>
<dbReference type="OrthoDB" id="5863171at2759"/>
<dbReference type="InterPro" id="IPR044855">
    <property type="entry name" value="CoA-Trfase_III_dom3_sf"/>
</dbReference>
<dbReference type="Gene3D" id="3.30.1540.10">
    <property type="entry name" value="formyl-coa transferase, domain 3"/>
    <property type="match status" value="1"/>
</dbReference>
<evidence type="ECO:0000313" key="4">
    <source>
        <dbReference type="Proteomes" id="UP000281406"/>
    </source>
</evidence>
<dbReference type="PANTHER" id="PTHR48207">
    <property type="entry name" value="SUCCINATE--HYDROXYMETHYLGLUTARATE COA-TRANSFERASE"/>
    <property type="match status" value="1"/>
</dbReference>
<gene>
    <name evidence="3" type="ORF">DPX16_7244</name>
</gene>
<comment type="caution">
    <text evidence="3">The sequence shown here is derived from an EMBL/GenBank/DDBJ whole genome shotgun (WGS) entry which is preliminary data.</text>
</comment>
<dbReference type="Gene3D" id="3.40.50.10540">
    <property type="entry name" value="Crotonobetainyl-coa:carnitine coa-transferase, domain 1"/>
    <property type="match status" value="1"/>
</dbReference>
<dbReference type="EMBL" id="RJVU01068486">
    <property type="protein sequence ID" value="ROI79356.1"/>
    <property type="molecule type" value="Genomic_DNA"/>
</dbReference>
<evidence type="ECO:0000256" key="2">
    <source>
        <dbReference type="ARBA" id="ARBA00022679"/>
    </source>
</evidence>
<sequence>MLSFCFCFWQLVCEVFLYYLHSLSGSLFCILIKSLCLQGFKTKDGYLVVASGNDQQFMKVCKVLCMNGLADSPKYKSNKLRVQHRKELLQILSERFMEETTGEWLRRFEGTGVPCGPINNIQQVFANPQVSDAHFSGHPRDVKENMIHQTRPPSSIAPWSSSDAHVPTVGSFGGGQGTSINFLSKLSYSSSSVGSDLTGQPSLPTCLNEPWPPMTLSPVHRCSFLGPLLIDTDHCRPGTPHKSCSFGDALTQSSSHHNLALVKLAQILTLAHFSCF</sequence>
<dbReference type="GO" id="GO:0047369">
    <property type="term" value="F:succinate-hydroxymethylglutarate CoA-transferase activity"/>
    <property type="evidence" value="ECO:0007669"/>
    <property type="project" value="TreeGrafter"/>
</dbReference>
<keyword evidence="4" id="KW-1185">Reference proteome</keyword>
<reference evidence="3 4" key="1">
    <citation type="submission" date="2018-10" db="EMBL/GenBank/DDBJ databases">
        <title>Genome assembly for a Yunnan-Guizhou Plateau 3E fish, Anabarilius grahami (Regan), and its evolutionary and genetic applications.</title>
        <authorList>
            <person name="Jiang W."/>
        </authorList>
    </citation>
    <scope>NUCLEOTIDE SEQUENCE [LARGE SCALE GENOMIC DNA]</scope>
    <source>
        <strain evidence="3">AG-KIZ</strain>
        <tissue evidence="3">Muscle</tissue>
    </source>
</reference>
<dbReference type="SUPFAM" id="SSF89796">
    <property type="entry name" value="CoA-transferase family III (CaiB/BaiF)"/>
    <property type="match status" value="1"/>
</dbReference>
<organism evidence="3 4">
    <name type="scientific">Anabarilius grahami</name>
    <name type="common">Kanglang fish</name>
    <name type="synonym">Barilius grahami</name>
    <dbReference type="NCBI Taxonomy" id="495550"/>
    <lineage>
        <taxon>Eukaryota</taxon>
        <taxon>Metazoa</taxon>
        <taxon>Chordata</taxon>
        <taxon>Craniata</taxon>
        <taxon>Vertebrata</taxon>
        <taxon>Euteleostomi</taxon>
        <taxon>Actinopterygii</taxon>
        <taxon>Neopterygii</taxon>
        <taxon>Teleostei</taxon>
        <taxon>Ostariophysi</taxon>
        <taxon>Cypriniformes</taxon>
        <taxon>Xenocyprididae</taxon>
        <taxon>Xenocypridinae</taxon>
        <taxon>Xenocypridinae incertae sedis</taxon>
        <taxon>Anabarilius</taxon>
    </lineage>
</organism>
<evidence type="ECO:0000313" key="3">
    <source>
        <dbReference type="EMBL" id="ROI79356.1"/>
    </source>
</evidence>
<name>A0A3N0XMU4_ANAGA</name>
<dbReference type="AlphaFoldDB" id="A0A3N0XMU4"/>
<dbReference type="Proteomes" id="UP000281406">
    <property type="component" value="Unassembled WGS sequence"/>
</dbReference>
<dbReference type="GO" id="GO:0005739">
    <property type="term" value="C:mitochondrion"/>
    <property type="evidence" value="ECO:0007669"/>
    <property type="project" value="TreeGrafter"/>
</dbReference>
<comment type="similarity">
    <text evidence="1">Belongs to the CoA-transferase III family.</text>
</comment>
<keyword evidence="2 3" id="KW-0808">Transferase</keyword>
<dbReference type="InterPro" id="IPR050483">
    <property type="entry name" value="CoA-transferase_III_domain"/>
</dbReference>